<comment type="caution">
    <text evidence="3">The sequence shown here is derived from an EMBL/GenBank/DDBJ whole genome shotgun (WGS) entry which is preliminary data.</text>
</comment>
<keyword evidence="1" id="KW-1015">Disulfide bond</keyword>
<protein>
    <recommendedName>
        <fullName evidence="2">ShKT domain-containing protein</fullName>
    </recommendedName>
</protein>
<organism evidence="3 4">
    <name type="scientific">Ditylenchus destructor</name>
    <dbReference type="NCBI Taxonomy" id="166010"/>
    <lineage>
        <taxon>Eukaryota</taxon>
        <taxon>Metazoa</taxon>
        <taxon>Ecdysozoa</taxon>
        <taxon>Nematoda</taxon>
        <taxon>Chromadorea</taxon>
        <taxon>Rhabditida</taxon>
        <taxon>Tylenchina</taxon>
        <taxon>Tylenchomorpha</taxon>
        <taxon>Sphaerularioidea</taxon>
        <taxon>Anguinidae</taxon>
        <taxon>Anguininae</taxon>
        <taxon>Ditylenchus</taxon>
    </lineage>
</organism>
<dbReference type="SMART" id="SM00254">
    <property type="entry name" value="ShKT"/>
    <property type="match status" value="1"/>
</dbReference>
<dbReference type="EMBL" id="JAKKPZ010000173">
    <property type="protein sequence ID" value="KAI1699613.1"/>
    <property type="molecule type" value="Genomic_DNA"/>
</dbReference>
<dbReference type="Pfam" id="PF01549">
    <property type="entry name" value="ShK"/>
    <property type="match status" value="1"/>
</dbReference>
<dbReference type="InterPro" id="IPR003582">
    <property type="entry name" value="ShKT_dom"/>
</dbReference>
<proteinExistence type="predicted"/>
<evidence type="ECO:0000259" key="2">
    <source>
        <dbReference type="PROSITE" id="PS51670"/>
    </source>
</evidence>
<dbReference type="PROSITE" id="PS51670">
    <property type="entry name" value="SHKT"/>
    <property type="match status" value="1"/>
</dbReference>
<comment type="caution">
    <text evidence="1">Lacks conserved residue(s) required for the propagation of feature annotation.</text>
</comment>
<evidence type="ECO:0000256" key="1">
    <source>
        <dbReference type="PROSITE-ProRule" id="PRU01005"/>
    </source>
</evidence>
<sequence>MELICIVKQRITVEAQAAARTCPAGTNYFGPCLGGLCPRTCPNCQCFGTSPNDACCTPDPIPNTGANNNNLGNLLNGICRDRAINCLFYRTYCTATLYIACMSRHCANTCGFCALRALNGPNANLLNNLGLGGNNLPGVLGGFDNGVGFANVPPGLTIMDDDGPVNNTANRAKIATNLDLVSRLRALNPVLKRLIVG</sequence>
<feature type="disulfide bond" evidence="1">
    <location>
        <begin position="79"/>
        <end position="113"/>
    </location>
</feature>
<feature type="domain" description="ShKT" evidence="2">
    <location>
        <begin position="79"/>
        <end position="113"/>
    </location>
</feature>
<keyword evidence="4" id="KW-1185">Reference proteome</keyword>
<evidence type="ECO:0000313" key="4">
    <source>
        <dbReference type="Proteomes" id="UP001201812"/>
    </source>
</evidence>
<name>A0AAD4MRU0_9BILA</name>
<evidence type="ECO:0000313" key="3">
    <source>
        <dbReference type="EMBL" id="KAI1699613.1"/>
    </source>
</evidence>
<gene>
    <name evidence="3" type="ORF">DdX_17212</name>
</gene>
<reference evidence="3" key="1">
    <citation type="submission" date="2022-01" db="EMBL/GenBank/DDBJ databases">
        <title>Genome Sequence Resource for Two Populations of Ditylenchus destructor, the Migratory Endoparasitic Phytonematode.</title>
        <authorList>
            <person name="Zhang H."/>
            <person name="Lin R."/>
            <person name="Xie B."/>
        </authorList>
    </citation>
    <scope>NUCLEOTIDE SEQUENCE</scope>
    <source>
        <strain evidence="3">BazhouSP</strain>
    </source>
</reference>
<accession>A0AAD4MRU0</accession>
<dbReference type="Proteomes" id="UP001201812">
    <property type="component" value="Unassembled WGS sequence"/>
</dbReference>
<dbReference type="Gene3D" id="1.10.10.1940">
    <property type="match status" value="1"/>
</dbReference>
<dbReference type="AlphaFoldDB" id="A0AAD4MRU0"/>